<dbReference type="GO" id="GO:0003887">
    <property type="term" value="F:DNA-directed DNA polymerase activity"/>
    <property type="evidence" value="ECO:0007669"/>
    <property type="project" value="InterPro"/>
</dbReference>
<feature type="domain" description="Initiator Rep protein WH1" evidence="2">
    <location>
        <begin position="55"/>
        <end position="180"/>
    </location>
</feature>
<protein>
    <submittedName>
        <fullName evidence="3">Replication initiation protein</fullName>
    </submittedName>
</protein>
<gene>
    <name evidence="3" type="ORF">C9E89_021435</name>
</gene>
<sequence length="330" mass="38319">MKIVSKKILVNDFTEKDKEFFPLSSPQKKYPEQLAVLQNAFWQLRHEKPPKDDLLKLLMFFSPKIRLSDGLPTEQTSFSITAKEYSDLTGLNIKGAYAALDRVVDALYNHSVIFYNEERGNVRTRLVTSTAYKNGSFTVSFTHYALHIMYVFNKQHPFTKLQIKSISGLHGHGLKLYPLLVQNEYRFNFEIAINDLKEVLNIDLESYIDYKEFKKFVLKPHIDLINLKTELSVQFKAVKKEGRKASHVSFTVTKKCTVKAENQAEKVQEKPNLKIKSIDVYRAIVDNNLLSRFLEFGENSEELINRIKDDLKNNDAQRWITKLSDFDIVL</sequence>
<dbReference type="InterPro" id="IPR036390">
    <property type="entry name" value="WH_DNA-bd_sf"/>
</dbReference>
<dbReference type="InterPro" id="IPR000525">
    <property type="entry name" value="Initiator_Rep_WH1"/>
</dbReference>
<organism evidence="3 4">
    <name type="scientific">Acinetobacter sichuanensis</name>
    <dbReference type="NCBI Taxonomy" id="2136183"/>
    <lineage>
        <taxon>Bacteria</taxon>
        <taxon>Pseudomonadati</taxon>
        <taxon>Pseudomonadota</taxon>
        <taxon>Gammaproteobacteria</taxon>
        <taxon>Moraxellales</taxon>
        <taxon>Moraxellaceae</taxon>
        <taxon>Acinetobacter</taxon>
    </lineage>
</organism>
<evidence type="ECO:0000313" key="3">
    <source>
        <dbReference type="EMBL" id="RFC81515.1"/>
    </source>
</evidence>
<evidence type="ECO:0000259" key="2">
    <source>
        <dbReference type="Pfam" id="PF01051"/>
    </source>
</evidence>
<proteinExistence type="inferred from homology"/>
<comment type="caution">
    <text evidence="3">The sequence shown here is derived from an EMBL/GenBank/DDBJ whole genome shotgun (WGS) entry which is preliminary data.</text>
</comment>
<dbReference type="GO" id="GO:0006270">
    <property type="term" value="P:DNA replication initiation"/>
    <property type="evidence" value="ECO:0007669"/>
    <property type="project" value="InterPro"/>
</dbReference>
<evidence type="ECO:0000313" key="4">
    <source>
        <dbReference type="Proteomes" id="UP000240957"/>
    </source>
</evidence>
<dbReference type="InterPro" id="IPR036388">
    <property type="entry name" value="WH-like_DNA-bd_sf"/>
</dbReference>
<dbReference type="Gene3D" id="1.10.10.10">
    <property type="entry name" value="Winged helix-like DNA-binding domain superfamily/Winged helix DNA-binding domain"/>
    <property type="match status" value="2"/>
</dbReference>
<comment type="similarity">
    <text evidence="1">Belongs to the initiator RepB protein family.</text>
</comment>
<accession>A0A371YJ74</accession>
<dbReference type="Proteomes" id="UP000240957">
    <property type="component" value="Unassembled WGS sequence"/>
</dbReference>
<evidence type="ECO:0000256" key="1">
    <source>
        <dbReference type="ARBA" id="ARBA00038283"/>
    </source>
</evidence>
<dbReference type="AlphaFoldDB" id="A0A371YJ74"/>
<dbReference type="Pfam" id="PF21205">
    <property type="entry name" value="Rep3_C"/>
    <property type="match status" value="1"/>
</dbReference>
<reference evidence="3 4" key="1">
    <citation type="submission" date="2018-08" db="EMBL/GenBank/DDBJ databases">
        <title>The draft genome of Acinetobacter sichuanensis strain WCHAc060041.</title>
        <authorList>
            <person name="Qin J."/>
            <person name="Feng Y."/>
            <person name="Zong Z."/>
        </authorList>
    </citation>
    <scope>NUCLEOTIDE SEQUENCE [LARGE SCALE GENOMIC DNA]</scope>
    <source>
        <strain evidence="3 4">WCHAc060041</strain>
    </source>
</reference>
<name>A0A371YJ74_9GAMM</name>
<dbReference type="EMBL" id="PYIX02000086">
    <property type="protein sequence ID" value="RFC81515.1"/>
    <property type="molecule type" value="Genomic_DNA"/>
</dbReference>
<dbReference type="SUPFAM" id="SSF46785">
    <property type="entry name" value="Winged helix' DNA-binding domain"/>
    <property type="match status" value="2"/>
</dbReference>
<dbReference type="OrthoDB" id="1883334at2"/>
<dbReference type="Pfam" id="PF01051">
    <property type="entry name" value="Rep3_N"/>
    <property type="match status" value="1"/>
</dbReference>